<keyword evidence="3" id="KW-1185">Reference proteome</keyword>
<dbReference type="RefSeq" id="XP_007405819.1">
    <property type="nucleotide sequence ID" value="XM_007405757.1"/>
</dbReference>
<proteinExistence type="predicted"/>
<evidence type="ECO:0000256" key="1">
    <source>
        <dbReference type="SAM" id="MobiDB-lite"/>
    </source>
</evidence>
<organism evidence="3">
    <name type="scientific">Melampsora larici-populina (strain 98AG31 / pathotype 3-4-7)</name>
    <name type="common">Poplar leaf rust fungus</name>
    <dbReference type="NCBI Taxonomy" id="747676"/>
    <lineage>
        <taxon>Eukaryota</taxon>
        <taxon>Fungi</taxon>
        <taxon>Dikarya</taxon>
        <taxon>Basidiomycota</taxon>
        <taxon>Pucciniomycotina</taxon>
        <taxon>Pucciniomycetes</taxon>
        <taxon>Pucciniales</taxon>
        <taxon>Melampsoraceae</taxon>
        <taxon>Melampsora</taxon>
    </lineage>
</organism>
<sequence>MTTCTCYPDVRTGQPKLQPLRSPLLDFHHLIDSNHILSITHLMMIVLEYQHDCDIPDTPEVRVKRVERGSQTEGPDEASPPRSPPPSQSQSIPPPQTPSQLPSTSSQSSGLSNFIPKWQNLITVKTQPYEQSPSVSDRIVKTLEKLDLEGFKWSKESMLKVLKDLGEAEVLTRDLQECDIFDDDVE</sequence>
<reference evidence="3" key="1">
    <citation type="journal article" date="2011" name="Proc. Natl. Acad. Sci. U.S.A.">
        <title>Obligate biotrophy features unraveled by the genomic analysis of rust fungi.</title>
        <authorList>
            <person name="Duplessis S."/>
            <person name="Cuomo C.A."/>
            <person name="Lin Y.-C."/>
            <person name="Aerts A."/>
            <person name="Tisserant E."/>
            <person name="Veneault-Fourrey C."/>
            <person name="Joly D.L."/>
            <person name="Hacquard S."/>
            <person name="Amselem J."/>
            <person name="Cantarel B.L."/>
            <person name="Chiu R."/>
            <person name="Coutinho P.M."/>
            <person name="Feau N."/>
            <person name="Field M."/>
            <person name="Frey P."/>
            <person name="Gelhaye E."/>
            <person name="Goldberg J."/>
            <person name="Grabherr M.G."/>
            <person name="Kodira C.D."/>
            <person name="Kohler A."/>
            <person name="Kuees U."/>
            <person name="Lindquist E.A."/>
            <person name="Lucas S.M."/>
            <person name="Mago R."/>
            <person name="Mauceli E."/>
            <person name="Morin E."/>
            <person name="Murat C."/>
            <person name="Pangilinan J.L."/>
            <person name="Park R."/>
            <person name="Pearson M."/>
            <person name="Quesneville H."/>
            <person name="Rouhier N."/>
            <person name="Sakthikumar S."/>
            <person name="Salamov A.A."/>
            <person name="Schmutz J."/>
            <person name="Selles B."/>
            <person name="Shapiro H."/>
            <person name="Tanguay P."/>
            <person name="Tuskan G.A."/>
            <person name="Henrissat B."/>
            <person name="Van de Peer Y."/>
            <person name="Rouze P."/>
            <person name="Ellis J.G."/>
            <person name="Dodds P.N."/>
            <person name="Schein J.E."/>
            <person name="Zhong S."/>
            <person name="Hamelin R.C."/>
            <person name="Grigoriev I.V."/>
            <person name="Szabo L.J."/>
            <person name="Martin F."/>
        </authorList>
    </citation>
    <scope>NUCLEOTIDE SEQUENCE [LARGE SCALE GENOMIC DNA]</scope>
    <source>
        <strain evidence="3">98AG31 / pathotype 3-4-7</strain>
    </source>
</reference>
<dbReference type="OrthoDB" id="10518206at2759"/>
<dbReference type="Proteomes" id="UP000001072">
    <property type="component" value="Unassembled WGS sequence"/>
</dbReference>
<dbReference type="VEuPathDB" id="FungiDB:MELLADRAFT_92303"/>
<name>F4R948_MELLP</name>
<accession>F4R948</accession>
<dbReference type="InParanoid" id="F4R948"/>
<evidence type="ECO:0000313" key="2">
    <source>
        <dbReference type="EMBL" id="EGG11217.1"/>
    </source>
</evidence>
<gene>
    <name evidence="2" type="ORF">MELLADRAFT_92303</name>
</gene>
<dbReference type="EMBL" id="GL883093">
    <property type="protein sequence ID" value="EGG11217.1"/>
    <property type="molecule type" value="Genomic_DNA"/>
</dbReference>
<feature type="compositionally biased region" description="Low complexity" evidence="1">
    <location>
        <begin position="98"/>
        <end position="109"/>
    </location>
</feature>
<dbReference type="HOGENOM" id="CLU_1454738_0_0_1"/>
<protein>
    <submittedName>
        <fullName evidence="2">Uncharacterized protein</fullName>
    </submittedName>
</protein>
<dbReference type="KEGG" id="mlr:MELLADRAFT_92303"/>
<evidence type="ECO:0000313" key="3">
    <source>
        <dbReference type="Proteomes" id="UP000001072"/>
    </source>
</evidence>
<dbReference type="GeneID" id="18936197"/>
<feature type="compositionally biased region" description="Pro residues" evidence="1">
    <location>
        <begin position="81"/>
        <end position="97"/>
    </location>
</feature>
<dbReference type="AlphaFoldDB" id="F4R948"/>
<feature type="region of interest" description="Disordered" evidence="1">
    <location>
        <begin position="65"/>
        <end position="110"/>
    </location>
</feature>